<dbReference type="GO" id="GO:0004760">
    <property type="term" value="F:L-serine-pyruvate transaminase activity"/>
    <property type="evidence" value="ECO:0007669"/>
    <property type="project" value="UniProtKB-EC"/>
</dbReference>
<dbReference type="PIRSF" id="PIRSF000524">
    <property type="entry name" value="SPT"/>
    <property type="match status" value="1"/>
</dbReference>
<dbReference type="Gene3D" id="3.90.1150.10">
    <property type="entry name" value="Aspartate Aminotransferase, domain 1"/>
    <property type="match status" value="1"/>
</dbReference>
<dbReference type="PANTHER" id="PTHR21152">
    <property type="entry name" value="AMINOTRANSFERASE CLASS V"/>
    <property type="match status" value="1"/>
</dbReference>
<dbReference type="AlphaFoldDB" id="A0A1E8EWG7"/>
<sequence length="358" mass="40737">MHKKLFIPGPVEVKEDVLQRMSMPMIGHRSKEASLLQRSISDKMRQIFNTKEEILLSTSSGSGLMEGAVRSCTLKKAAVFSIGAFGKRWHEMAINNNVDADLFEVEWGKAIDANMVDEVLATGKYDLITITHNETSTGVMNPVEEISKVIKKYPNVVWCLDMVSSAGGTKIEIDKLGVDICITSTQKALGLPPGMAICSFSKKAIERAKNVKNRGYYLDLLSIYNYIQKKDYQYPSTPCISIMYAMDYQLDKILEEGLENRYKRHIEMADYVRSWGRKNFQLFADEKYLSNTLTTIKNTKDIDISILNNKLGERGFQISNGYGKLKQKTFRIAHMADYTLEEIKELLNNIDYILKNEM</sequence>
<evidence type="ECO:0000259" key="6">
    <source>
        <dbReference type="Pfam" id="PF00266"/>
    </source>
</evidence>
<evidence type="ECO:0000256" key="2">
    <source>
        <dbReference type="ARBA" id="ARBA00009236"/>
    </source>
</evidence>
<proteinExistence type="inferred from homology"/>
<organism evidence="7 8">
    <name type="scientific">Clostridium acetireducens DSM 10703</name>
    <dbReference type="NCBI Taxonomy" id="1121290"/>
    <lineage>
        <taxon>Bacteria</taxon>
        <taxon>Bacillati</taxon>
        <taxon>Bacillota</taxon>
        <taxon>Clostridia</taxon>
        <taxon>Eubacteriales</taxon>
        <taxon>Clostridiaceae</taxon>
        <taxon>Clostridium</taxon>
    </lineage>
</organism>
<dbReference type="RefSeq" id="WP_070110943.1">
    <property type="nucleotide sequence ID" value="NZ_LZFO01000037.1"/>
</dbReference>
<dbReference type="GO" id="GO:0019265">
    <property type="term" value="P:glycine biosynthetic process, by transamination of glyoxylate"/>
    <property type="evidence" value="ECO:0007669"/>
    <property type="project" value="TreeGrafter"/>
</dbReference>
<dbReference type="GO" id="GO:0008453">
    <property type="term" value="F:alanine-glyoxylate transaminase activity"/>
    <property type="evidence" value="ECO:0007669"/>
    <property type="project" value="TreeGrafter"/>
</dbReference>
<evidence type="ECO:0000256" key="5">
    <source>
        <dbReference type="PIRSR" id="PIRSR000524-50"/>
    </source>
</evidence>
<gene>
    <name evidence="7" type="ORF">CLOACE_19850</name>
</gene>
<evidence type="ECO:0000256" key="4">
    <source>
        <dbReference type="PIRSR" id="PIRSR000524-1"/>
    </source>
</evidence>
<comment type="similarity">
    <text evidence="2">Belongs to the class-V pyridoxal-phosphate-dependent aminotransferase family.</text>
</comment>
<evidence type="ECO:0000313" key="8">
    <source>
        <dbReference type="Proteomes" id="UP000175744"/>
    </source>
</evidence>
<keyword evidence="3 5" id="KW-0663">Pyridoxal phosphate</keyword>
<evidence type="ECO:0000256" key="1">
    <source>
        <dbReference type="ARBA" id="ARBA00001933"/>
    </source>
</evidence>
<evidence type="ECO:0000256" key="3">
    <source>
        <dbReference type="ARBA" id="ARBA00022898"/>
    </source>
</evidence>
<name>A0A1E8EWG7_9CLOT</name>
<feature type="domain" description="Aminotransferase class V" evidence="6">
    <location>
        <begin position="26"/>
        <end position="321"/>
    </location>
</feature>
<dbReference type="Proteomes" id="UP000175744">
    <property type="component" value="Unassembled WGS sequence"/>
</dbReference>
<reference evidence="7 8" key="1">
    <citation type="submission" date="2016-06" db="EMBL/GenBank/DDBJ databases">
        <title>Genome sequence of Clostridium acetireducens DSM 10703.</title>
        <authorList>
            <person name="Poehlein A."/>
            <person name="Fluechter S."/>
            <person name="Duerre P."/>
            <person name="Daniel R."/>
        </authorList>
    </citation>
    <scope>NUCLEOTIDE SEQUENCE [LARGE SCALE GENOMIC DNA]</scope>
    <source>
        <strain evidence="7 8">DSM 10703</strain>
    </source>
</reference>
<dbReference type="InterPro" id="IPR000192">
    <property type="entry name" value="Aminotrans_V_dom"/>
</dbReference>
<keyword evidence="8" id="KW-1185">Reference proteome</keyword>
<dbReference type="Pfam" id="PF00266">
    <property type="entry name" value="Aminotran_5"/>
    <property type="match status" value="1"/>
</dbReference>
<keyword evidence="7" id="KW-0670">Pyruvate</keyword>
<dbReference type="InterPro" id="IPR024169">
    <property type="entry name" value="SP_NH2Trfase/AEP_transaminase"/>
</dbReference>
<dbReference type="InterPro" id="IPR015422">
    <property type="entry name" value="PyrdxlP-dep_Trfase_small"/>
</dbReference>
<keyword evidence="7" id="KW-0032">Aminotransferase</keyword>
<comment type="caution">
    <text evidence="7">The sequence shown here is derived from an EMBL/GenBank/DDBJ whole genome shotgun (WGS) entry which is preliminary data.</text>
</comment>
<evidence type="ECO:0000313" key="7">
    <source>
        <dbReference type="EMBL" id="OFI04971.1"/>
    </source>
</evidence>
<comment type="cofactor">
    <cofactor evidence="1 5">
        <name>pyridoxal 5'-phosphate</name>
        <dbReference type="ChEBI" id="CHEBI:597326"/>
    </cofactor>
</comment>
<dbReference type="Gene3D" id="3.40.640.10">
    <property type="entry name" value="Type I PLP-dependent aspartate aminotransferase-like (Major domain)"/>
    <property type="match status" value="1"/>
</dbReference>
<dbReference type="EMBL" id="LZFO01000037">
    <property type="protein sequence ID" value="OFI04971.1"/>
    <property type="molecule type" value="Genomic_DNA"/>
</dbReference>
<feature type="binding site" evidence="4">
    <location>
        <position position="331"/>
    </location>
    <ligand>
        <name>substrate</name>
    </ligand>
</feature>
<dbReference type="InterPro" id="IPR015421">
    <property type="entry name" value="PyrdxlP-dep_Trfase_major"/>
</dbReference>
<dbReference type="STRING" id="1121290.CLAOCE_19850"/>
<dbReference type="OrthoDB" id="389074at2"/>
<keyword evidence="7" id="KW-0808">Transferase</keyword>
<dbReference type="InterPro" id="IPR015424">
    <property type="entry name" value="PyrdxlP-dep_Trfase"/>
</dbReference>
<feature type="modified residue" description="N6-(pyridoxal phosphate)lysine" evidence="5">
    <location>
        <position position="187"/>
    </location>
</feature>
<dbReference type="PANTHER" id="PTHR21152:SF40">
    <property type="entry name" value="ALANINE--GLYOXYLATE AMINOTRANSFERASE"/>
    <property type="match status" value="1"/>
</dbReference>
<dbReference type="EC" id="2.6.1.51" evidence="7"/>
<dbReference type="SUPFAM" id="SSF53383">
    <property type="entry name" value="PLP-dependent transferases"/>
    <property type="match status" value="1"/>
</dbReference>
<protein>
    <submittedName>
        <fullName evidence="7">Serine-pyruvate aminotransferase</fullName>
        <ecNumber evidence="7">2.6.1.51</ecNumber>
    </submittedName>
</protein>
<dbReference type="PATRIC" id="fig|1121290.3.peg.2002"/>
<accession>A0A1E8EWG7</accession>